<keyword evidence="2 6" id="KW-0238">DNA-binding</keyword>
<dbReference type="PANTHER" id="PTHR30136:SF24">
    <property type="entry name" value="HTH-TYPE TRANSCRIPTIONAL REPRESSOR ALLR"/>
    <property type="match status" value="1"/>
</dbReference>
<dbReference type="InterPro" id="IPR029016">
    <property type="entry name" value="GAF-like_dom_sf"/>
</dbReference>
<dbReference type="Gene3D" id="3.30.450.40">
    <property type="match status" value="1"/>
</dbReference>
<comment type="caution">
    <text evidence="6">The sequence shown here is derived from an EMBL/GenBank/DDBJ whole genome shotgun (WGS) entry which is preliminary data.</text>
</comment>
<evidence type="ECO:0000313" key="6">
    <source>
        <dbReference type="EMBL" id="MBP2398325.1"/>
    </source>
</evidence>
<dbReference type="InterPro" id="IPR014757">
    <property type="entry name" value="Tscrpt_reg_IclR_C"/>
</dbReference>
<dbReference type="SUPFAM" id="SSF46785">
    <property type="entry name" value="Winged helix' DNA-binding domain"/>
    <property type="match status" value="1"/>
</dbReference>
<protein>
    <submittedName>
        <fullName evidence="6">DNA-binding IclR family transcriptional regulator</fullName>
    </submittedName>
</protein>
<dbReference type="Pfam" id="PF01614">
    <property type="entry name" value="IclR_C"/>
    <property type="match status" value="1"/>
</dbReference>
<dbReference type="SMART" id="SM00346">
    <property type="entry name" value="HTH_ICLR"/>
    <property type="match status" value="1"/>
</dbReference>
<feature type="domain" description="IclR-ED" evidence="5">
    <location>
        <begin position="69"/>
        <end position="244"/>
    </location>
</feature>
<dbReference type="Pfam" id="PF09339">
    <property type="entry name" value="HTH_IclR"/>
    <property type="match status" value="1"/>
</dbReference>
<keyword evidence="1" id="KW-0805">Transcription regulation</keyword>
<name>A0ABS4XPL0_GLUPR</name>
<dbReference type="RefSeq" id="WP_188948408.1">
    <property type="nucleotide sequence ID" value="NZ_BMPH01000007.1"/>
</dbReference>
<evidence type="ECO:0000256" key="2">
    <source>
        <dbReference type="ARBA" id="ARBA00023125"/>
    </source>
</evidence>
<dbReference type="InterPro" id="IPR005471">
    <property type="entry name" value="Tscrpt_reg_IclR_N"/>
</dbReference>
<evidence type="ECO:0000313" key="7">
    <source>
        <dbReference type="Proteomes" id="UP001195422"/>
    </source>
</evidence>
<dbReference type="SUPFAM" id="SSF55781">
    <property type="entry name" value="GAF domain-like"/>
    <property type="match status" value="1"/>
</dbReference>
<sequence>MNVRKEAESQTARVLWILSALAKVPQASVRELSTETGIPVSSVYRLLDHLVFSGFVHKTSSGHYGAGAAAVQLAERYWDSSLDSGTVTPYLRQLAQDTGELAAFIVAHGAESVCVESIDSSQLLRCSYTVGTTQPLTLGASATMLLTYMSAEQRAAVLDFHEVDDATRQYVNSACATARASGYAVSLSQVEEGVWTVSAPVTDIDGDVQGVVSLMAPAHRSLERQAELIQQTCKTALSLSGGIK</sequence>
<dbReference type="PANTHER" id="PTHR30136">
    <property type="entry name" value="HELIX-TURN-HELIX TRANSCRIPTIONAL REGULATOR, ICLR FAMILY"/>
    <property type="match status" value="1"/>
</dbReference>
<dbReference type="InterPro" id="IPR050707">
    <property type="entry name" value="HTH_MetabolicPath_Reg"/>
</dbReference>
<evidence type="ECO:0000259" key="4">
    <source>
        <dbReference type="PROSITE" id="PS51077"/>
    </source>
</evidence>
<feature type="domain" description="HTH iclR-type" evidence="4">
    <location>
        <begin position="8"/>
        <end position="68"/>
    </location>
</feature>
<keyword evidence="7" id="KW-1185">Reference proteome</keyword>
<organism evidence="6 7">
    <name type="scientific">Glutamicibacter protophormiae</name>
    <name type="common">Brevibacterium protophormiae</name>
    <dbReference type="NCBI Taxonomy" id="37930"/>
    <lineage>
        <taxon>Bacteria</taxon>
        <taxon>Bacillati</taxon>
        <taxon>Actinomycetota</taxon>
        <taxon>Actinomycetes</taxon>
        <taxon>Micrococcales</taxon>
        <taxon>Micrococcaceae</taxon>
        <taxon>Glutamicibacter</taxon>
    </lineage>
</organism>
<dbReference type="PROSITE" id="PS51078">
    <property type="entry name" value="ICLR_ED"/>
    <property type="match status" value="1"/>
</dbReference>
<keyword evidence="3" id="KW-0804">Transcription</keyword>
<dbReference type="EMBL" id="JAGIOJ010000001">
    <property type="protein sequence ID" value="MBP2398325.1"/>
    <property type="molecule type" value="Genomic_DNA"/>
</dbReference>
<dbReference type="Proteomes" id="UP001195422">
    <property type="component" value="Unassembled WGS sequence"/>
</dbReference>
<dbReference type="InterPro" id="IPR036390">
    <property type="entry name" value="WH_DNA-bd_sf"/>
</dbReference>
<dbReference type="InterPro" id="IPR036388">
    <property type="entry name" value="WH-like_DNA-bd_sf"/>
</dbReference>
<evidence type="ECO:0000259" key="5">
    <source>
        <dbReference type="PROSITE" id="PS51078"/>
    </source>
</evidence>
<evidence type="ECO:0000256" key="3">
    <source>
        <dbReference type="ARBA" id="ARBA00023163"/>
    </source>
</evidence>
<dbReference type="PROSITE" id="PS51077">
    <property type="entry name" value="HTH_ICLR"/>
    <property type="match status" value="1"/>
</dbReference>
<reference evidence="6 7" key="1">
    <citation type="submission" date="2021-03" db="EMBL/GenBank/DDBJ databases">
        <title>Sequencing the genomes of 1000 actinobacteria strains.</title>
        <authorList>
            <person name="Klenk H.-P."/>
        </authorList>
    </citation>
    <scope>NUCLEOTIDE SEQUENCE [LARGE SCALE GENOMIC DNA]</scope>
    <source>
        <strain evidence="6 7">DSM 20168</strain>
    </source>
</reference>
<dbReference type="GO" id="GO:0003677">
    <property type="term" value="F:DNA binding"/>
    <property type="evidence" value="ECO:0007669"/>
    <property type="project" value="UniProtKB-KW"/>
</dbReference>
<gene>
    <name evidence="6" type="ORF">JOF39_001406</name>
</gene>
<accession>A0ABS4XPL0</accession>
<dbReference type="Gene3D" id="1.10.10.10">
    <property type="entry name" value="Winged helix-like DNA-binding domain superfamily/Winged helix DNA-binding domain"/>
    <property type="match status" value="1"/>
</dbReference>
<proteinExistence type="predicted"/>
<evidence type="ECO:0000256" key="1">
    <source>
        <dbReference type="ARBA" id="ARBA00023015"/>
    </source>
</evidence>